<dbReference type="eggNOG" id="ENOG5032S8H">
    <property type="taxonomic scope" value="Bacteria"/>
</dbReference>
<dbReference type="InParanoid" id="E3JAM4"/>
<dbReference type="AlphaFoldDB" id="E3JAM4"/>
<dbReference type="HOGENOM" id="CLU_142305_0_0_11"/>
<dbReference type="Pfam" id="PF23544">
    <property type="entry name" value="AtuA_ferredoxin"/>
    <property type="match status" value="1"/>
</dbReference>
<reference evidence="2 3" key="1">
    <citation type="submission" date="2010-10" db="EMBL/GenBank/DDBJ databases">
        <title>Complete sequence of Frankia sp. EuI1c.</title>
        <authorList>
            <consortium name="US DOE Joint Genome Institute"/>
            <person name="Lucas S."/>
            <person name="Copeland A."/>
            <person name="Lapidus A."/>
            <person name="Cheng J.-F."/>
            <person name="Bruce D."/>
            <person name="Goodwin L."/>
            <person name="Pitluck S."/>
            <person name="Chertkov O."/>
            <person name="Detter J.C."/>
            <person name="Han C."/>
            <person name="Tapia R."/>
            <person name="Land M."/>
            <person name="Hauser L."/>
            <person name="Jeffries C."/>
            <person name="Kyrpides N."/>
            <person name="Ivanova N."/>
            <person name="Mikhailova N."/>
            <person name="Beauchemin N."/>
            <person name="Sen A."/>
            <person name="Sur S.A."/>
            <person name="Gtari M."/>
            <person name="Wall L."/>
            <person name="Tisa L."/>
            <person name="Woyke T."/>
        </authorList>
    </citation>
    <scope>NUCLEOTIDE SEQUENCE [LARGE SCALE GENOMIC DNA]</scope>
    <source>
        <strain evidence="3">DSM 45817 / CECT 9037 / EuI1c</strain>
    </source>
</reference>
<gene>
    <name evidence="2" type="ordered locus">FraEuI1c_4217</name>
</gene>
<dbReference type="PANTHER" id="PTHR47472">
    <property type="entry name" value="PROPIONYL-COA CARBOXYLASE"/>
    <property type="match status" value="1"/>
</dbReference>
<accession>E3JAM4</accession>
<dbReference type="RefSeq" id="WP_013425334.1">
    <property type="nucleotide sequence ID" value="NC_014666.1"/>
</dbReference>
<evidence type="ECO:0000313" key="3">
    <source>
        <dbReference type="Proteomes" id="UP000002484"/>
    </source>
</evidence>
<sequence>MRLYELAHARAGDKGNISDISVIAYRIADFEHIRRHVTTERVRAHFGESVRGAIVRYELPRLAALKFVLHDALDGGVTRSLALDSHGKTLSFWMLELDLPAPN</sequence>
<organism evidence="2 3">
    <name type="scientific">Pseudofrankia inefficax (strain DSM 45817 / CECT 9037 / DDB 130130 / EuI1c)</name>
    <name type="common">Frankia inefficax</name>
    <dbReference type="NCBI Taxonomy" id="298654"/>
    <lineage>
        <taxon>Bacteria</taxon>
        <taxon>Bacillati</taxon>
        <taxon>Actinomycetota</taxon>
        <taxon>Actinomycetes</taxon>
        <taxon>Frankiales</taxon>
        <taxon>Frankiaceae</taxon>
        <taxon>Pseudofrankia</taxon>
    </lineage>
</organism>
<protein>
    <submittedName>
        <fullName evidence="2">Beta-lactamase</fullName>
    </submittedName>
</protein>
<dbReference type="InterPro" id="IPR056362">
    <property type="entry name" value="AtuA-like_ferredoxin_dom"/>
</dbReference>
<dbReference type="PANTHER" id="PTHR47472:SF1">
    <property type="entry name" value="DUF1446-DOMAIN-CONTAINING PROTEIN"/>
    <property type="match status" value="1"/>
</dbReference>
<dbReference type="KEGG" id="fri:FraEuI1c_4217"/>
<keyword evidence="3" id="KW-1185">Reference proteome</keyword>
<proteinExistence type="predicted"/>
<dbReference type="Proteomes" id="UP000002484">
    <property type="component" value="Chromosome"/>
</dbReference>
<name>E3JAM4_PSEI1</name>
<evidence type="ECO:0000313" key="2">
    <source>
        <dbReference type="EMBL" id="ADP82216.1"/>
    </source>
</evidence>
<evidence type="ECO:0000259" key="1">
    <source>
        <dbReference type="Pfam" id="PF23544"/>
    </source>
</evidence>
<feature type="domain" description="AtuA-like ferredoxin-fold" evidence="1">
    <location>
        <begin position="1"/>
        <end position="98"/>
    </location>
</feature>
<dbReference type="STRING" id="298654.FraEuI1c_4217"/>
<dbReference type="EMBL" id="CP002299">
    <property type="protein sequence ID" value="ADP82216.1"/>
    <property type="molecule type" value="Genomic_DNA"/>
</dbReference>
<dbReference type="OrthoDB" id="21390at2"/>